<dbReference type="SUPFAM" id="SSF48452">
    <property type="entry name" value="TPR-like"/>
    <property type="match status" value="1"/>
</dbReference>
<organism evidence="2 3">
    <name type="scientific">Algoriphagus antarcticus</name>
    <dbReference type="NCBI Taxonomy" id="238540"/>
    <lineage>
        <taxon>Bacteria</taxon>
        <taxon>Pseudomonadati</taxon>
        <taxon>Bacteroidota</taxon>
        <taxon>Cytophagia</taxon>
        <taxon>Cytophagales</taxon>
        <taxon>Cyclobacteriaceae</taxon>
        <taxon>Algoriphagus</taxon>
    </lineage>
</organism>
<dbReference type="InterPro" id="IPR025136">
    <property type="entry name" value="MAP3K_TRAF-bd"/>
</dbReference>
<evidence type="ECO:0000313" key="2">
    <source>
        <dbReference type="EMBL" id="REG94351.1"/>
    </source>
</evidence>
<dbReference type="RefSeq" id="WP_169714490.1">
    <property type="nucleotide sequence ID" value="NZ_MSSW01000088.1"/>
</dbReference>
<dbReference type="AlphaFoldDB" id="A0A3E0E7Z5"/>
<comment type="caution">
    <text evidence="2">The sequence shown here is derived from an EMBL/GenBank/DDBJ whole genome shotgun (WGS) entry which is preliminary data.</text>
</comment>
<keyword evidence="3" id="KW-1185">Reference proteome</keyword>
<protein>
    <submittedName>
        <fullName evidence="2">Uncharacterized protein DUF4071</fullName>
    </submittedName>
</protein>
<evidence type="ECO:0000313" key="3">
    <source>
        <dbReference type="Proteomes" id="UP000256405"/>
    </source>
</evidence>
<feature type="domain" description="MAP3K TRAFs-binding" evidence="1">
    <location>
        <begin position="81"/>
        <end position="431"/>
    </location>
</feature>
<dbReference type="InterPro" id="IPR011990">
    <property type="entry name" value="TPR-like_helical_dom_sf"/>
</dbReference>
<sequence>MKPLCFVIMPFGKKPDLTGRIINFDAVYEKFIKPVIEESGLESIRADQEMMGGIIHKPMYERLILCDFAIADLTTANANVFYELGIRYTAKPFTTFSIFETGTKIPFDLVDVRCFPYVIVDDEIVDLEDKKAALKGYITEIKKKKITDSPIYQLMDGIEFKHNLSIDKVDMLRERAKQDNQVNTQIQEILSLDKKEERAEKLKDLEKTLPEKEDWDASLAINFILAFRSINAFQEMVDFIDSLPNHLKGTVVVQEQYGFALNRAGNKDKAIDVLTKLVEEKGSNSETLGILGRIYKDKYNEAKSSKAFLAKGFLNKAIEVYTDGFKADIRDFYPGVNAATLKFVREDEDTVDFAKVVEFAVLTYLEKKSKISMRKAPSNFDDYWPQATLLELAILQNNQSKAFDYLSSAISTSHEDWQTDSTAKNLELFKNQGDWVAEVIQVLKDN</sequence>
<dbReference type="Pfam" id="PF13281">
    <property type="entry name" value="MAP3K_TRAF_bd"/>
    <property type="match status" value="1"/>
</dbReference>
<dbReference type="Proteomes" id="UP000256405">
    <property type="component" value="Unassembled WGS sequence"/>
</dbReference>
<dbReference type="Gene3D" id="1.25.40.10">
    <property type="entry name" value="Tetratricopeptide repeat domain"/>
    <property type="match status" value="1"/>
</dbReference>
<accession>A0A3E0E7Z5</accession>
<reference evidence="2 3" key="1">
    <citation type="submission" date="2018-08" db="EMBL/GenBank/DDBJ databases">
        <title>Genomic Encyclopedia of Archaeal and Bacterial Type Strains, Phase II (KMG-II): from individual species to whole genera.</title>
        <authorList>
            <person name="Goeker M."/>
        </authorList>
    </citation>
    <scope>NUCLEOTIDE SEQUENCE [LARGE SCALE GENOMIC DNA]</scope>
    <source>
        <strain evidence="2 3">DSM 15986</strain>
    </source>
</reference>
<name>A0A3E0E7Z5_9BACT</name>
<evidence type="ECO:0000259" key="1">
    <source>
        <dbReference type="Pfam" id="PF13281"/>
    </source>
</evidence>
<proteinExistence type="predicted"/>
<gene>
    <name evidence="2" type="ORF">C8N25_101178</name>
</gene>
<dbReference type="EMBL" id="QUNF01000001">
    <property type="protein sequence ID" value="REG94351.1"/>
    <property type="molecule type" value="Genomic_DNA"/>
</dbReference>